<dbReference type="OrthoDB" id="5422579at2759"/>
<proteinExistence type="predicted"/>
<accession>E3RVZ4</accession>
<dbReference type="Proteomes" id="UP000001067">
    <property type="component" value="Unassembled WGS sequence"/>
</dbReference>
<dbReference type="AlphaFoldDB" id="E3RVZ4"/>
<name>E3RVZ4_PYRTT</name>
<gene>
    <name evidence="2" type="ORF">PTT_13390</name>
</gene>
<dbReference type="HOGENOM" id="CLU_030980_0_0_1"/>
<dbReference type="PROSITE" id="PS50181">
    <property type="entry name" value="FBOX"/>
    <property type="match status" value="1"/>
</dbReference>
<keyword evidence="3" id="KW-1185">Reference proteome</keyword>
<evidence type="ECO:0000313" key="3">
    <source>
        <dbReference type="Proteomes" id="UP000001067"/>
    </source>
</evidence>
<evidence type="ECO:0000313" key="2">
    <source>
        <dbReference type="EMBL" id="EFQ90106.1"/>
    </source>
</evidence>
<evidence type="ECO:0000259" key="1">
    <source>
        <dbReference type="PROSITE" id="PS50181"/>
    </source>
</evidence>
<feature type="domain" description="F-box" evidence="1">
    <location>
        <begin position="160"/>
        <end position="205"/>
    </location>
</feature>
<sequence>MPPLMPPRIPSNTNAVEFVNSRSAHNSAHCDLSRNYFCFDEINWIQGIDTETGINTFCGTVYPDARIICRNCALQPFHTPSCDAFEAPKRWLYTCKDGTYSPQDHRRLSFSMDETSCQTTIGDGCADKKILNLVARRKSVGEEACCAATLSKSSDTTILASNVRHLPTELHRHILQYVDSDTVMQYRIASKYLCAIGTEELFSTVTFNYSTWSVERLIEMSKSPDIRRHVKTIIWDTNHWMIPHVRTFREWDLYLFYKGLHYRAENCGLYTYGNVLIKLAQSQDEFKAYLDKVRDEKAAEKLFFTSDALRRFQNLQTIHISDGEDLELDALSLRRGEGRNGWNNCCGLVAFEFLQKMPPLPIKTLRLEKLSHFALQHVQGDFSSLTSLDLNITARKDRKHRQWWDVTGWWTAARIVPNGNLKKFITGMPHLYSLRISLHDSSRSDCWRGRMPLASIDAVFGSEYTWPKLRHLSLCHFFATPDSLLSLLSRHRATLKEVGLRNIFFDDDCTQSAANPHWPFDYPLSAYEYQTMIEQRLQLGEWPSFLQKVAETLHLEQAMISGRLGTHRFGFGWHLNDRDLAPAVSEYVMSGGHCPLNNDSVRLLHDWDEFRH</sequence>
<dbReference type="KEGG" id="pte:PTT_13390"/>
<organism evidence="3">
    <name type="scientific">Pyrenophora teres f. teres (strain 0-1)</name>
    <name type="common">Barley net blotch fungus</name>
    <name type="synonym">Drechslera teres f. teres</name>
    <dbReference type="NCBI Taxonomy" id="861557"/>
    <lineage>
        <taxon>Eukaryota</taxon>
        <taxon>Fungi</taxon>
        <taxon>Dikarya</taxon>
        <taxon>Ascomycota</taxon>
        <taxon>Pezizomycotina</taxon>
        <taxon>Dothideomycetes</taxon>
        <taxon>Pleosporomycetidae</taxon>
        <taxon>Pleosporales</taxon>
        <taxon>Pleosporineae</taxon>
        <taxon>Pleosporaceae</taxon>
        <taxon>Pyrenophora</taxon>
    </lineage>
</organism>
<dbReference type="InterPro" id="IPR001810">
    <property type="entry name" value="F-box_dom"/>
</dbReference>
<dbReference type="EMBL" id="GL535354">
    <property type="protein sequence ID" value="EFQ90106.1"/>
    <property type="molecule type" value="Genomic_DNA"/>
</dbReference>
<protein>
    <recommendedName>
        <fullName evidence="1">F-box domain-containing protein</fullName>
    </recommendedName>
</protein>
<reference evidence="2 3" key="1">
    <citation type="journal article" date="2010" name="Genome Biol.">
        <title>A first genome assembly of the barley fungal pathogen Pyrenophora teres f. teres.</title>
        <authorList>
            <person name="Ellwood S.R."/>
            <person name="Liu Z."/>
            <person name="Syme R.A."/>
            <person name="Lai Z."/>
            <person name="Hane J.K."/>
            <person name="Keiper F."/>
            <person name="Moffat C.S."/>
            <person name="Oliver R.P."/>
            <person name="Friesen T.L."/>
        </authorList>
    </citation>
    <scope>NUCLEOTIDE SEQUENCE [LARGE SCALE GENOMIC DNA]</scope>
    <source>
        <strain evidence="2 3">0-1</strain>
    </source>
</reference>